<dbReference type="Pfam" id="PF00440">
    <property type="entry name" value="TetR_N"/>
    <property type="match status" value="1"/>
</dbReference>
<dbReference type="Gene3D" id="1.10.357.10">
    <property type="entry name" value="Tetracycline Repressor, domain 2"/>
    <property type="match status" value="1"/>
</dbReference>
<keyword evidence="5" id="KW-1185">Reference proteome</keyword>
<feature type="DNA-binding region" description="H-T-H motif" evidence="2">
    <location>
        <begin position="37"/>
        <end position="56"/>
    </location>
</feature>
<dbReference type="PANTHER" id="PTHR30055:SF146">
    <property type="entry name" value="HTH-TYPE TRANSCRIPTIONAL DUAL REGULATOR CECR"/>
    <property type="match status" value="1"/>
</dbReference>
<evidence type="ECO:0000259" key="3">
    <source>
        <dbReference type="PROSITE" id="PS50977"/>
    </source>
</evidence>
<dbReference type="PRINTS" id="PR00455">
    <property type="entry name" value="HTHTETR"/>
</dbReference>
<organism evidence="4 5">
    <name type="scientific">Agromyces soli</name>
    <dbReference type="NCBI Taxonomy" id="659012"/>
    <lineage>
        <taxon>Bacteria</taxon>
        <taxon>Bacillati</taxon>
        <taxon>Actinomycetota</taxon>
        <taxon>Actinomycetes</taxon>
        <taxon>Micrococcales</taxon>
        <taxon>Microbacteriaceae</taxon>
        <taxon>Agromyces</taxon>
    </lineage>
</organism>
<dbReference type="EMBL" id="CP094533">
    <property type="protein sequence ID" value="UOE24929.1"/>
    <property type="molecule type" value="Genomic_DNA"/>
</dbReference>
<dbReference type="InterPro" id="IPR039536">
    <property type="entry name" value="TetR_C_Proteobacteria"/>
</dbReference>
<keyword evidence="1 2" id="KW-0238">DNA-binding</keyword>
<evidence type="ECO:0000256" key="2">
    <source>
        <dbReference type="PROSITE-ProRule" id="PRU00335"/>
    </source>
</evidence>
<accession>A0ABY4AQ45</accession>
<feature type="domain" description="HTH tetR-type" evidence="3">
    <location>
        <begin position="14"/>
        <end position="74"/>
    </location>
</feature>
<gene>
    <name evidence="4" type="ORF">MTP13_11225</name>
</gene>
<dbReference type="PROSITE" id="PS50977">
    <property type="entry name" value="HTH_TETR_2"/>
    <property type="match status" value="1"/>
</dbReference>
<dbReference type="InterPro" id="IPR001647">
    <property type="entry name" value="HTH_TetR"/>
</dbReference>
<evidence type="ECO:0000313" key="4">
    <source>
        <dbReference type="EMBL" id="UOE24929.1"/>
    </source>
</evidence>
<dbReference type="InterPro" id="IPR036271">
    <property type="entry name" value="Tet_transcr_reg_TetR-rel_C_sf"/>
</dbReference>
<reference evidence="4 5" key="1">
    <citation type="submission" date="2022-03" db="EMBL/GenBank/DDBJ databases">
        <title>Agromyces sp. isolated from the gut of P. brevitarsis seulensis larvae.</title>
        <authorList>
            <person name="Won M."/>
            <person name="Kwon S.-W."/>
        </authorList>
    </citation>
    <scope>NUCLEOTIDE SEQUENCE [LARGE SCALE GENOMIC DNA]</scope>
    <source>
        <strain evidence="4 5">KACC 16215</strain>
    </source>
</reference>
<evidence type="ECO:0000256" key="1">
    <source>
        <dbReference type="ARBA" id="ARBA00023125"/>
    </source>
</evidence>
<dbReference type="InterPro" id="IPR050109">
    <property type="entry name" value="HTH-type_TetR-like_transc_reg"/>
</dbReference>
<dbReference type="Pfam" id="PF14246">
    <property type="entry name" value="TetR_C_7"/>
    <property type="match status" value="1"/>
</dbReference>
<protein>
    <submittedName>
        <fullName evidence="4">TetR/AcrR family transcriptional regulator</fullName>
    </submittedName>
</protein>
<dbReference type="PANTHER" id="PTHR30055">
    <property type="entry name" value="HTH-TYPE TRANSCRIPTIONAL REGULATOR RUTR"/>
    <property type="match status" value="1"/>
</dbReference>
<dbReference type="SUPFAM" id="SSF48498">
    <property type="entry name" value="Tetracyclin repressor-like, C-terminal domain"/>
    <property type="match status" value="1"/>
</dbReference>
<dbReference type="RefSeq" id="WP_243567844.1">
    <property type="nucleotide sequence ID" value="NZ_BAAARD010000008.1"/>
</dbReference>
<dbReference type="Gene3D" id="1.10.10.60">
    <property type="entry name" value="Homeodomain-like"/>
    <property type="match status" value="1"/>
</dbReference>
<sequence>MARGTSSYHRELATSKRVSVLAAATELFLEDGYDRTSLARIAERAGVSKATLFKQFPTKAALFEATVLAAGGTAVPEPVDVPLADFAAGLVVLGRAYAELVTRPEMTALMRTVIAESPRFPELRDRTFDFGTLPVLAALGRYLRDAHAAGVAEIDDPDTASAQFLGMIASSVFWPRLVHGTWSITSEEQEQVIEAAARTIAARYGAP</sequence>
<dbReference type="SUPFAM" id="SSF46689">
    <property type="entry name" value="Homeodomain-like"/>
    <property type="match status" value="1"/>
</dbReference>
<name>A0ABY4AQ45_9MICO</name>
<evidence type="ECO:0000313" key="5">
    <source>
        <dbReference type="Proteomes" id="UP000831304"/>
    </source>
</evidence>
<dbReference type="InterPro" id="IPR009057">
    <property type="entry name" value="Homeodomain-like_sf"/>
</dbReference>
<proteinExistence type="predicted"/>
<dbReference type="Proteomes" id="UP000831304">
    <property type="component" value="Chromosome"/>
</dbReference>